<dbReference type="PROSITE" id="PS00498">
    <property type="entry name" value="TYROSINASE_2"/>
    <property type="match status" value="1"/>
</dbReference>
<dbReference type="InterPro" id="IPR050316">
    <property type="entry name" value="Tyrosinase/Hemocyanin"/>
</dbReference>
<sequence length="339" mass="37663">MFSFAGAFTSLTLVYLVATASVTAGPVKVPVARATCSKIDIFKEWRDLTTDEKADYIRSVKCLMTIPPREDREAVTSRFEEFQATHILLTERVHPVGHFLPWHRHLGTLYFHALRDECGYKGPYAFWDWSRDADSSLPSVLKDSPIFDPVAGFGGDGVPGTYQLPPDPKGELFTNIGIYRGCIRDGPFKDALVHRGPGKLITTPCIVRGIDESWRRAVVSTNINRIINNSTTFDRFMLLINGPHGAGHGIVGGEMLNIYSAGADPLFYLHHANLDRVWWKWQNADPATRLYEISGPTTPGGRDEITLDFAMDFPALGPNITVGEVMDSTTSPSCFTYAY</sequence>
<dbReference type="Pfam" id="PF00264">
    <property type="entry name" value="Tyrosinase"/>
    <property type="match status" value="1"/>
</dbReference>
<evidence type="ECO:0000256" key="3">
    <source>
        <dbReference type="SAM" id="SignalP"/>
    </source>
</evidence>
<proteinExistence type="predicted"/>
<organism evidence="5 6">
    <name type="scientific">Coprinopsis cinerea (strain Okayama-7 / 130 / ATCC MYA-4618 / FGSC 9003)</name>
    <name type="common">Inky cap fungus</name>
    <name type="synonym">Hormographiella aspergillata</name>
    <dbReference type="NCBI Taxonomy" id="240176"/>
    <lineage>
        <taxon>Eukaryota</taxon>
        <taxon>Fungi</taxon>
        <taxon>Dikarya</taxon>
        <taxon>Basidiomycota</taxon>
        <taxon>Agaricomycotina</taxon>
        <taxon>Agaricomycetes</taxon>
        <taxon>Agaricomycetidae</taxon>
        <taxon>Agaricales</taxon>
        <taxon>Agaricineae</taxon>
        <taxon>Psathyrellaceae</taxon>
        <taxon>Coprinopsis</taxon>
    </lineage>
</organism>
<evidence type="ECO:0000256" key="1">
    <source>
        <dbReference type="ARBA" id="ARBA00022723"/>
    </source>
</evidence>
<keyword evidence="2" id="KW-0186">Copper</keyword>
<dbReference type="VEuPathDB" id="FungiDB:CC1G_10864"/>
<name>A8NKU3_COPC7</name>
<dbReference type="SUPFAM" id="SSF48056">
    <property type="entry name" value="Di-copper centre-containing domain"/>
    <property type="match status" value="1"/>
</dbReference>
<dbReference type="InterPro" id="IPR008922">
    <property type="entry name" value="Di-copper_centre_dom_sf"/>
</dbReference>
<comment type="caution">
    <text evidence="5">The sequence shown here is derived from an EMBL/GenBank/DDBJ whole genome shotgun (WGS) entry which is preliminary data.</text>
</comment>
<dbReference type="PRINTS" id="PR00092">
    <property type="entry name" value="TYROSINASE"/>
</dbReference>
<evidence type="ECO:0000313" key="6">
    <source>
        <dbReference type="Proteomes" id="UP000001861"/>
    </source>
</evidence>
<dbReference type="GO" id="GO:0016491">
    <property type="term" value="F:oxidoreductase activity"/>
    <property type="evidence" value="ECO:0007669"/>
    <property type="project" value="InterPro"/>
</dbReference>
<gene>
    <name evidence="5" type="ORF">CC1G_10864</name>
</gene>
<reference evidence="5 6" key="1">
    <citation type="journal article" date="2010" name="Proc. Natl. Acad. Sci. U.S.A.">
        <title>Insights into evolution of multicellular fungi from the assembled chromosomes of the mushroom Coprinopsis cinerea (Coprinus cinereus).</title>
        <authorList>
            <person name="Stajich J.E."/>
            <person name="Wilke S.K."/>
            <person name="Ahren D."/>
            <person name="Au C.H."/>
            <person name="Birren B.W."/>
            <person name="Borodovsky M."/>
            <person name="Burns C."/>
            <person name="Canback B."/>
            <person name="Casselton L.A."/>
            <person name="Cheng C.K."/>
            <person name="Deng J."/>
            <person name="Dietrich F.S."/>
            <person name="Fargo D.C."/>
            <person name="Farman M.L."/>
            <person name="Gathman A.C."/>
            <person name="Goldberg J."/>
            <person name="Guigo R."/>
            <person name="Hoegger P.J."/>
            <person name="Hooker J.B."/>
            <person name="Huggins A."/>
            <person name="James T.Y."/>
            <person name="Kamada T."/>
            <person name="Kilaru S."/>
            <person name="Kodira C."/>
            <person name="Kues U."/>
            <person name="Kupfer D."/>
            <person name="Kwan H.S."/>
            <person name="Lomsadze A."/>
            <person name="Li W."/>
            <person name="Lilly W.W."/>
            <person name="Ma L.J."/>
            <person name="Mackey A.J."/>
            <person name="Manning G."/>
            <person name="Martin F."/>
            <person name="Muraguchi H."/>
            <person name="Natvig D.O."/>
            <person name="Palmerini H."/>
            <person name="Ramesh M.A."/>
            <person name="Rehmeyer C.J."/>
            <person name="Roe B.A."/>
            <person name="Shenoy N."/>
            <person name="Stanke M."/>
            <person name="Ter-Hovhannisyan V."/>
            <person name="Tunlid A."/>
            <person name="Velagapudi R."/>
            <person name="Vision T.J."/>
            <person name="Zeng Q."/>
            <person name="Zolan M.E."/>
            <person name="Pukkila P.J."/>
        </authorList>
    </citation>
    <scope>NUCLEOTIDE SEQUENCE [LARGE SCALE GENOMIC DNA]</scope>
    <source>
        <strain evidence="6">Okayama-7 / 130 / ATCC MYA-4618 / FGSC 9003</strain>
    </source>
</reference>
<dbReference type="PANTHER" id="PTHR11474">
    <property type="entry name" value="TYROSINASE FAMILY MEMBER"/>
    <property type="match status" value="1"/>
</dbReference>
<evidence type="ECO:0000256" key="2">
    <source>
        <dbReference type="ARBA" id="ARBA00023008"/>
    </source>
</evidence>
<dbReference type="HOGENOM" id="CLU_035914_2_0_1"/>
<evidence type="ECO:0000259" key="4">
    <source>
        <dbReference type="PROSITE" id="PS00498"/>
    </source>
</evidence>
<dbReference type="InterPro" id="IPR002227">
    <property type="entry name" value="Tyrosinase_Cu-bd"/>
</dbReference>
<evidence type="ECO:0000313" key="5">
    <source>
        <dbReference type="EMBL" id="EAU87270.2"/>
    </source>
</evidence>
<dbReference type="RefSeq" id="XP_001834546.2">
    <property type="nucleotide sequence ID" value="XM_001834494.2"/>
</dbReference>
<keyword evidence="1" id="KW-0479">Metal-binding</keyword>
<keyword evidence="3" id="KW-0732">Signal</keyword>
<dbReference type="OMA" id="RANSACK"/>
<dbReference type="KEGG" id="cci:CC1G_10864"/>
<feature type="signal peptide" evidence="3">
    <location>
        <begin position="1"/>
        <end position="24"/>
    </location>
</feature>
<dbReference type="GO" id="GO:0046872">
    <property type="term" value="F:metal ion binding"/>
    <property type="evidence" value="ECO:0007669"/>
    <property type="project" value="UniProtKB-KW"/>
</dbReference>
<dbReference type="EMBL" id="AACS02000010">
    <property type="protein sequence ID" value="EAU87270.2"/>
    <property type="molecule type" value="Genomic_DNA"/>
</dbReference>
<feature type="domain" description="Tyrosinase copper-binding" evidence="4">
    <location>
        <begin position="264"/>
        <end position="275"/>
    </location>
</feature>
<dbReference type="eggNOG" id="ENOG502RM4B">
    <property type="taxonomic scope" value="Eukaryota"/>
</dbReference>
<dbReference type="AlphaFoldDB" id="A8NKU3"/>
<dbReference type="GeneID" id="6011062"/>
<keyword evidence="6" id="KW-1185">Reference proteome</keyword>
<dbReference type="InParanoid" id="A8NKU3"/>
<dbReference type="STRING" id="240176.A8NKU3"/>
<protein>
    <recommendedName>
        <fullName evidence="4">Tyrosinase copper-binding domain-containing protein</fullName>
    </recommendedName>
</protein>
<accession>A8NKU3</accession>
<dbReference type="Proteomes" id="UP000001861">
    <property type="component" value="Unassembled WGS sequence"/>
</dbReference>
<feature type="chain" id="PRO_5002724340" description="Tyrosinase copper-binding domain-containing protein" evidence="3">
    <location>
        <begin position="25"/>
        <end position="339"/>
    </location>
</feature>
<dbReference type="OrthoDB" id="6132182at2759"/>
<dbReference type="Gene3D" id="1.10.1280.10">
    <property type="entry name" value="Di-copper center containing domain from catechol oxidase"/>
    <property type="match status" value="1"/>
</dbReference>
<dbReference type="PANTHER" id="PTHR11474:SF126">
    <property type="entry name" value="TYROSINASE-LIKE PROTEIN TYR-1-RELATED"/>
    <property type="match status" value="1"/>
</dbReference>